<proteinExistence type="predicted"/>
<sequence>MEENNKKNKTYLNKNFEDYTEEEAAEFMKDFEAAMQEVINDKWTEEKINRLSDEELVREMYEEFTDVRYSTDERQIERDVRKWNPYLRAAWAASETTYNILHGSWNNLFDVHKEDLDILPESLRMAGMDELANIVESAEEPYRKLRAAEEEQKTDKENEKILNDYYALVEKNYGWPAVATPIAKFIRANARHFAGFPFS</sequence>
<protein>
    <submittedName>
        <fullName evidence="1">Uncharacterized protein</fullName>
    </submittedName>
</protein>
<name>A0A4Q7N597_9BACT</name>
<accession>A0A4Q7N597</accession>
<dbReference type="AlphaFoldDB" id="A0A4Q7N597"/>
<comment type="caution">
    <text evidence="1">The sequence shown here is derived from an EMBL/GenBank/DDBJ whole genome shotgun (WGS) entry which is preliminary data.</text>
</comment>
<dbReference type="RefSeq" id="WP_130540512.1">
    <property type="nucleotide sequence ID" value="NZ_CP042431.1"/>
</dbReference>
<reference evidence="1 2" key="1">
    <citation type="submission" date="2019-02" db="EMBL/GenBank/DDBJ databases">
        <title>Genomic Encyclopedia of Type Strains, Phase IV (KMG-IV): sequencing the most valuable type-strain genomes for metagenomic binning, comparative biology and taxonomic classification.</title>
        <authorList>
            <person name="Goeker M."/>
        </authorList>
    </citation>
    <scope>NUCLEOTIDE SEQUENCE [LARGE SCALE GENOMIC DNA]</scope>
    <source>
        <strain evidence="1 2">DSM 18116</strain>
    </source>
</reference>
<evidence type="ECO:0000313" key="1">
    <source>
        <dbReference type="EMBL" id="RZS76198.1"/>
    </source>
</evidence>
<dbReference type="Proteomes" id="UP000293874">
    <property type="component" value="Unassembled WGS sequence"/>
</dbReference>
<gene>
    <name evidence="1" type="ORF">EV199_2077</name>
</gene>
<evidence type="ECO:0000313" key="2">
    <source>
        <dbReference type="Proteomes" id="UP000293874"/>
    </source>
</evidence>
<dbReference type="EMBL" id="SGXA01000001">
    <property type="protein sequence ID" value="RZS76198.1"/>
    <property type="molecule type" value="Genomic_DNA"/>
</dbReference>
<organism evidence="1 2">
    <name type="scientific">Pseudobacter ginsenosidimutans</name>
    <dbReference type="NCBI Taxonomy" id="661488"/>
    <lineage>
        <taxon>Bacteria</taxon>
        <taxon>Pseudomonadati</taxon>
        <taxon>Bacteroidota</taxon>
        <taxon>Chitinophagia</taxon>
        <taxon>Chitinophagales</taxon>
        <taxon>Chitinophagaceae</taxon>
        <taxon>Pseudobacter</taxon>
    </lineage>
</organism>
<keyword evidence="2" id="KW-1185">Reference proteome</keyword>